<name>A0A2I0SYX9_LIMLA</name>
<dbReference type="AlphaFoldDB" id="A0A2I0SYX9"/>
<feature type="coiled-coil region" evidence="1">
    <location>
        <begin position="94"/>
        <end position="121"/>
    </location>
</feature>
<reference evidence="3" key="1">
    <citation type="submission" date="2017-11" db="EMBL/GenBank/DDBJ databases">
        <authorList>
            <person name="Lima N.C."/>
            <person name="Parody-Merino A.M."/>
            <person name="Battley P.F."/>
            <person name="Fidler A.E."/>
            <person name="Prosdocimi F."/>
        </authorList>
    </citation>
    <scope>NUCLEOTIDE SEQUENCE [LARGE SCALE GENOMIC DNA]</scope>
</reference>
<accession>A0A2I0SYX9</accession>
<dbReference type="OrthoDB" id="9049620at2759"/>
<evidence type="ECO:0000313" key="2">
    <source>
        <dbReference type="EMBL" id="PKU26757.1"/>
    </source>
</evidence>
<protein>
    <submittedName>
        <fullName evidence="2">Tripartite motif-containing protein 54-like</fullName>
    </submittedName>
</protein>
<sequence length="121" mass="13539">MLGGIRDAGDDIKAVGIWEQGPAVAMEETEKLISELAAAATDTKGMIDTVGMRSLKDIGYRMAELQSRLHHDYSTKLEKLQAISDEAEACGQLYQQMEALLEQHENSVQFLQEDKKKSRKR</sequence>
<gene>
    <name evidence="2" type="ORF">llap_22939</name>
</gene>
<reference evidence="3" key="2">
    <citation type="submission" date="2017-12" db="EMBL/GenBank/DDBJ databases">
        <title>Genome sequence of the Bar-tailed Godwit (Limosa lapponica baueri).</title>
        <authorList>
            <person name="Lima N.C.B."/>
            <person name="Parody-Merino A.M."/>
            <person name="Battley P.F."/>
            <person name="Fidler A.E."/>
            <person name="Prosdocimi F."/>
        </authorList>
    </citation>
    <scope>NUCLEOTIDE SEQUENCE [LARGE SCALE GENOMIC DNA]</scope>
</reference>
<keyword evidence="1" id="KW-0175">Coiled coil</keyword>
<dbReference type="EMBL" id="KZ537023">
    <property type="protein sequence ID" value="PKU26757.1"/>
    <property type="molecule type" value="Genomic_DNA"/>
</dbReference>
<dbReference type="Proteomes" id="UP000233556">
    <property type="component" value="Unassembled WGS sequence"/>
</dbReference>
<evidence type="ECO:0000313" key="3">
    <source>
        <dbReference type="Proteomes" id="UP000233556"/>
    </source>
</evidence>
<keyword evidence="3" id="KW-1185">Reference proteome</keyword>
<proteinExistence type="predicted"/>
<evidence type="ECO:0000256" key="1">
    <source>
        <dbReference type="SAM" id="Coils"/>
    </source>
</evidence>
<organism evidence="2 3">
    <name type="scientific">Limosa lapponica baueri</name>
    <dbReference type="NCBI Taxonomy" id="1758121"/>
    <lineage>
        <taxon>Eukaryota</taxon>
        <taxon>Metazoa</taxon>
        <taxon>Chordata</taxon>
        <taxon>Craniata</taxon>
        <taxon>Vertebrata</taxon>
        <taxon>Euteleostomi</taxon>
        <taxon>Archelosauria</taxon>
        <taxon>Archosauria</taxon>
        <taxon>Dinosauria</taxon>
        <taxon>Saurischia</taxon>
        <taxon>Theropoda</taxon>
        <taxon>Coelurosauria</taxon>
        <taxon>Aves</taxon>
        <taxon>Neognathae</taxon>
        <taxon>Neoaves</taxon>
        <taxon>Charadriiformes</taxon>
        <taxon>Scolopacidae</taxon>
        <taxon>Limosa</taxon>
    </lineage>
</organism>